<gene>
    <name evidence="1" type="ORF">Pmar_PMAR017721</name>
</gene>
<accession>C5L3T4</accession>
<proteinExistence type="predicted"/>
<sequence length="363" mass="40837">MLSTGPQSNLSIPSDVLPSSDNNDILAPYRALPMDLASIDKAFDRHQIALNELKRSVWKFLGYRRPRRLALAQRIETGLTILGGMTMNKDELVMLHRVSAEVGGEEEGSHCQIATIDCTKTPLQISPVYTKDDTDLEDISTDSKGRIYFLSKDHIYRLNGEHEPVEIVTNVADLVPAYSLDYIECYDGYIYVYEHVEQLLLRVPEEGGACEKVFDFDDAWKISAFDVRVRNGGAEMLSCSNDSNTCIQWRRAKEDSPRAIQVACATRCRFLDHPKGDLAVVGCCRPCSIQIIDLVENTQLCSVQLPDARSVCSVLANTSASEIYVTEWRVNHTYMTQFFIHYYDGDSEEVSPELVESPCQVDD</sequence>
<dbReference type="InParanoid" id="C5L3T4"/>
<organism evidence="2">
    <name type="scientific">Perkinsus marinus (strain ATCC 50983 / TXsc)</name>
    <dbReference type="NCBI Taxonomy" id="423536"/>
    <lineage>
        <taxon>Eukaryota</taxon>
        <taxon>Sar</taxon>
        <taxon>Alveolata</taxon>
        <taxon>Perkinsozoa</taxon>
        <taxon>Perkinsea</taxon>
        <taxon>Perkinsida</taxon>
        <taxon>Perkinsidae</taxon>
        <taxon>Perkinsus</taxon>
    </lineage>
</organism>
<dbReference type="SUPFAM" id="SSF75011">
    <property type="entry name" value="3-carboxy-cis,cis-mucoante lactonizing enzyme"/>
    <property type="match status" value="1"/>
</dbReference>
<name>C5L3T4_PERM5</name>
<dbReference type="RefSeq" id="XP_002776847.1">
    <property type="nucleotide sequence ID" value="XM_002776801.1"/>
</dbReference>
<evidence type="ECO:0000313" key="2">
    <source>
        <dbReference type="Proteomes" id="UP000007800"/>
    </source>
</evidence>
<keyword evidence="2" id="KW-1185">Reference proteome</keyword>
<protein>
    <submittedName>
        <fullName evidence="1">Uncharacterized protein</fullName>
    </submittedName>
</protein>
<dbReference type="OrthoDB" id="10384994at2759"/>
<dbReference type="AlphaFoldDB" id="C5L3T4"/>
<dbReference type="EMBL" id="GG678922">
    <property type="protein sequence ID" value="EER08663.1"/>
    <property type="molecule type" value="Genomic_DNA"/>
</dbReference>
<dbReference type="Proteomes" id="UP000007800">
    <property type="component" value="Unassembled WGS sequence"/>
</dbReference>
<evidence type="ECO:0000313" key="1">
    <source>
        <dbReference type="EMBL" id="EER08663.1"/>
    </source>
</evidence>
<reference evidence="1 2" key="1">
    <citation type="submission" date="2008-07" db="EMBL/GenBank/DDBJ databases">
        <authorList>
            <person name="El-Sayed N."/>
            <person name="Caler E."/>
            <person name="Inman J."/>
            <person name="Amedeo P."/>
            <person name="Hass B."/>
            <person name="Wortman J."/>
        </authorList>
    </citation>
    <scope>NUCLEOTIDE SEQUENCE [LARGE SCALE GENOMIC DNA]</scope>
    <source>
        <strain evidence="2">ATCC 50983 / TXsc</strain>
    </source>
</reference>
<dbReference type="GeneID" id="9042501"/>